<dbReference type="EMBL" id="SOYY01000021">
    <property type="protein sequence ID" value="KAA0706389.1"/>
    <property type="molecule type" value="Genomic_DNA"/>
</dbReference>
<evidence type="ECO:0000256" key="4">
    <source>
        <dbReference type="ARBA" id="ARBA00022989"/>
    </source>
</evidence>
<evidence type="ECO:0000256" key="10">
    <source>
        <dbReference type="RuleBase" id="RU361218"/>
    </source>
</evidence>
<comment type="similarity">
    <text evidence="2 10">Belongs to the tetraspanin (TM4SF) family.</text>
</comment>
<evidence type="ECO:0000256" key="1">
    <source>
        <dbReference type="ARBA" id="ARBA00004127"/>
    </source>
</evidence>
<evidence type="ECO:0000256" key="6">
    <source>
        <dbReference type="ARBA" id="ARBA00023180"/>
    </source>
</evidence>
<accession>A0A5A9NC52</accession>
<feature type="transmembrane region" description="Helical" evidence="10">
    <location>
        <begin position="192"/>
        <end position="214"/>
    </location>
</feature>
<sequence>MDACAQMCKCFLILFNTLFALLGLGFVGLGLWLRFGVETQGLFDIDLNTTQFTIGVSVLVVTGVLMLVVAVVGDCAACNGSKSALGVFIGLVSCLVIVEIAAGVLAFTQSRHVAEEFAKFYISVYTQYLNTRADGQALTLKMFHNAFDCCGIGGPIEILVRDTCPKGSFIQQITFSSCPNAINGMFESKAPLLLGGFLGTAGVMLVALVCSIILRRENPAPHASPPAYVLLTSPNHQMYASPALPQHV</sequence>
<evidence type="ECO:0000256" key="2">
    <source>
        <dbReference type="ARBA" id="ARBA00006840"/>
    </source>
</evidence>
<keyword evidence="5 10" id="KW-0472">Membrane</keyword>
<dbReference type="PANTHER" id="PTHR19282">
    <property type="entry name" value="TETRASPANIN"/>
    <property type="match status" value="1"/>
</dbReference>
<dbReference type="InterPro" id="IPR018499">
    <property type="entry name" value="Tetraspanin/Peripherin"/>
</dbReference>
<dbReference type="Gene3D" id="1.10.1450.10">
    <property type="entry name" value="Tetraspanin"/>
    <property type="match status" value="1"/>
</dbReference>
<gene>
    <name evidence="11" type="ORF">E1301_Tti023477</name>
</gene>
<evidence type="ECO:0000256" key="9">
    <source>
        <dbReference type="PIRSR" id="PIRSR002419-1"/>
    </source>
</evidence>
<dbReference type="GO" id="GO:0012505">
    <property type="term" value="C:endomembrane system"/>
    <property type="evidence" value="ECO:0007669"/>
    <property type="project" value="UniProtKB-SubCell"/>
</dbReference>
<reference evidence="11 12" key="1">
    <citation type="journal article" date="2019" name="Mol. Ecol. Resour.">
        <title>Chromosome-level genome assembly of Triplophysa tibetana, a fish adapted to the harsh high-altitude environment of the Tibetan Plateau.</title>
        <authorList>
            <person name="Yang X."/>
            <person name="Liu H."/>
            <person name="Ma Z."/>
            <person name="Zou Y."/>
            <person name="Zou M."/>
            <person name="Mao Y."/>
            <person name="Li X."/>
            <person name="Wang H."/>
            <person name="Chen T."/>
            <person name="Wang W."/>
            <person name="Yang R."/>
        </authorList>
    </citation>
    <scope>NUCLEOTIDE SEQUENCE [LARGE SCALE GENOMIC DNA]</scope>
    <source>
        <strain evidence="11">TTIB1903HZAU</strain>
        <tissue evidence="11">Muscle</tissue>
    </source>
</reference>
<feature type="transmembrane region" description="Helical" evidence="10">
    <location>
        <begin position="12"/>
        <end position="32"/>
    </location>
</feature>
<comment type="subcellular location">
    <subcellularLocation>
        <location evidence="1">Endomembrane system</location>
        <topology evidence="1">Multi-pass membrane protein</topology>
    </subcellularLocation>
    <subcellularLocation>
        <location evidence="10">Membrane</location>
        <topology evidence="10">Multi-pass membrane protein</topology>
    </subcellularLocation>
</comment>
<feature type="transmembrane region" description="Helical" evidence="10">
    <location>
        <begin position="84"/>
        <end position="107"/>
    </location>
</feature>
<comment type="caution">
    <text evidence="11">The sequence shown here is derived from an EMBL/GenBank/DDBJ whole genome shotgun (WGS) entry which is preliminary data.</text>
</comment>
<dbReference type="InterPro" id="IPR000301">
    <property type="entry name" value="Tetraspanin_animals"/>
</dbReference>
<evidence type="ECO:0000256" key="8">
    <source>
        <dbReference type="ARBA" id="ARBA00054958"/>
    </source>
</evidence>
<feature type="disulfide bond" evidence="9">
    <location>
        <begin position="150"/>
        <end position="164"/>
    </location>
</feature>
<dbReference type="GO" id="GO:0005886">
    <property type="term" value="C:plasma membrane"/>
    <property type="evidence" value="ECO:0007669"/>
    <property type="project" value="TreeGrafter"/>
</dbReference>
<protein>
    <recommendedName>
        <fullName evidence="10">Tetraspanin</fullName>
    </recommendedName>
</protein>
<evidence type="ECO:0000313" key="12">
    <source>
        <dbReference type="Proteomes" id="UP000324632"/>
    </source>
</evidence>
<evidence type="ECO:0000256" key="3">
    <source>
        <dbReference type="ARBA" id="ARBA00022692"/>
    </source>
</evidence>
<keyword evidence="4 10" id="KW-1133">Transmembrane helix</keyword>
<organism evidence="11 12">
    <name type="scientific">Triplophysa tibetana</name>
    <dbReference type="NCBI Taxonomy" id="1572043"/>
    <lineage>
        <taxon>Eukaryota</taxon>
        <taxon>Metazoa</taxon>
        <taxon>Chordata</taxon>
        <taxon>Craniata</taxon>
        <taxon>Vertebrata</taxon>
        <taxon>Euteleostomi</taxon>
        <taxon>Actinopterygii</taxon>
        <taxon>Neopterygii</taxon>
        <taxon>Teleostei</taxon>
        <taxon>Ostariophysi</taxon>
        <taxon>Cypriniformes</taxon>
        <taxon>Nemacheilidae</taxon>
        <taxon>Triplophysa</taxon>
    </lineage>
</organism>
<comment type="subunit">
    <text evidence="7">Interacts with SLC19A2. Interacts with NTRK1/TRKA.</text>
</comment>
<evidence type="ECO:0000256" key="7">
    <source>
        <dbReference type="ARBA" id="ARBA00046464"/>
    </source>
</evidence>
<keyword evidence="9" id="KW-1015">Disulfide bond</keyword>
<keyword evidence="6" id="KW-0325">Glycoprotein</keyword>
<dbReference type="Proteomes" id="UP000324632">
    <property type="component" value="Chromosome 21"/>
</dbReference>
<dbReference type="Pfam" id="PF00335">
    <property type="entry name" value="Tetraspanin"/>
    <property type="match status" value="1"/>
</dbReference>
<evidence type="ECO:0000313" key="11">
    <source>
        <dbReference type="EMBL" id="KAA0706389.1"/>
    </source>
</evidence>
<feature type="transmembrane region" description="Helical" evidence="10">
    <location>
        <begin position="52"/>
        <end position="72"/>
    </location>
</feature>
<proteinExistence type="inferred from homology"/>
<dbReference type="PRINTS" id="PR00259">
    <property type="entry name" value="TMFOUR"/>
</dbReference>
<dbReference type="InterPro" id="IPR008952">
    <property type="entry name" value="Tetraspanin_EC2_sf"/>
</dbReference>
<name>A0A5A9NC52_9TELE</name>
<comment type="function">
    <text evidence="8">Structural component of specialized membrane microdomains known as tetraspanin-enriched microdomains (TERMs), which act as platforms for receptor clustering and signaling. Participates thereby in diverse biological functions such as cell signal transduction, adhesion, migration and protein trafficking. Regulates neuronal differentiation in response to NGF by facilitating NGF-mediated activation of NTRK1/TRKA receptor tyrosine kinase and subsequent downstream signaling pathways. Plays a role in the inhibition of TNFalpha-induced apoptosis. Mechanistically, inhibits the NF-kappa-B signaling pathway by blocking phosphorylation of CHUK. Also promotes the stability of the thiamine transporter 1/SLC19A2 in intestinal epithelial cells leading to an increase of thiamine uptake process.</text>
</comment>
<keyword evidence="12" id="KW-1185">Reference proteome</keyword>
<dbReference type="SUPFAM" id="SSF48652">
    <property type="entry name" value="Tetraspanin"/>
    <property type="match status" value="1"/>
</dbReference>
<dbReference type="PANTHER" id="PTHR19282:SF216">
    <property type="entry name" value="TETRASPANIN-1"/>
    <property type="match status" value="1"/>
</dbReference>
<dbReference type="AlphaFoldDB" id="A0A5A9NC52"/>
<evidence type="ECO:0000256" key="5">
    <source>
        <dbReference type="ARBA" id="ARBA00023136"/>
    </source>
</evidence>
<keyword evidence="3 10" id="KW-0812">Transmembrane</keyword>
<dbReference type="PIRSF" id="PIRSF002419">
    <property type="entry name" value="Tetraspanin"/>
    <property type="match status" value="1"/>
</dbReference>